<reference evidence="4 5" key="1">
    <citation type="submission" date="2017-08" db="EMBL/GenBank/DDBJ databases">
        <title>Infants hospitalized years apart are colonized by the same room-sourced microbial strains.</title>
        <authorList>
            <person name="Brooks B."/>
            <person name="Olm M.R."/>
            <person name="Firek B.A."/>
            <person name="Baker R."/>
            <person name="Thomas B.C."/>
            <person name="Morowitz M.J."/>
            <person name="Banfield J.F."/>
        </authorList>
    </citation>
    <scope>NUCLEOTIDE SEQUENCE [LARGE SCALE GENOMIC DNA]</scope>
    <source>
        <strain evidence="4">S2_005_003_R2_43</strain>
    </source>
</reference>
<feature type="chain" id="PRO_5016165362" evidence="1">
    <location>
        <begin position="28"/>
        <end position="291"/>
    </location>
</feature>
<dbReference type="EMBL" id="QFPN01000011">
    <property type="protein sequence ID" value="PZQ11608.1"/>
    <property type="molecule type" value="Genomic_DNA"/>
</dbReference>
<comment type="caution">
    <text evidence="4">The sequence shown here is derived from an EMBL/GenBank/DDBJ whole genome shotgun (WGS) entry which is preliminary data.</text>
</comment>
<feature type="domain" description="Sulphur oxidation protein SoxZ" evidence="2">
    <location>
        <begin position="196"/>
        <end position="279"/>
    </location>
</feature>
<evidence type="ECO:0000313" key="5">
    <source>
        <dbReference type="Proteomes" id="UP000249577"/>
    </source>
</evidence>
<evidence type="ECO:0000259" key="3">
    <source>
        <dbReference type="Pfam" id="PF13501"/>
    </source>
</evidence>
<evidence type="ECO:0000256" key="1">
    <source>
        <dbReference type="SAM" id="SignalP"/>
    </source>
</evidence>
<accession>A0A2W5K848</accession>
<gene>
    <name evidence="4" type="ORF">DI565_17880</name>
</gene>
<dbReference type="InterPro" id="IPR014756">
    <property type="entry name" value="Ig_E-set"/>
</dbReference>
<protein>
    <submittedName>
        <fullName evidence="4">Quinoprotein dehydrogenase-associated SoxYZ-like carrier</fullName>
    </submittedName>
</protein>
<keyword evidence="1" id="KW-0732">Signal</keyword>
<feature type="signal peptide" evidence="1">
    <location>
        <begin position="1"/>
        <end position="27"/>
    </location>
</feature>
<dbReference type="NCBIfam" id="TIGR04557">
    <property type="entry name" value="fuse_rel_SoxYZ"/>
    <property type="match status" value="1"/>
</dbReference>
<dbReference type="Gene3D" id="2.60.40.10">
    <property type="entry name" value="Immunoglobulins"/>
    <property type="match status" value="1"/>
</dbReference>
<dbReference type="InterPro" id="IPR032711">
    <property type="entry name" value="SoxY"/>
</dbReference>
<dbReference type="Pfam" id="PF08770">
    <property type="entry name" value="SoxZ"/>
    <property type="match status" value="1"/>
</dbReference>
<evidence type="ECO:0000313" key="4">
    <source>
        <dbReference type="EMBL" id="PZQ11608.1"/>
    </source>
</evidence>
<proteinExistence type="predicted"/>
<dbReference type="InterPro" id="IPR013783">
    <property type="entry name" value="Ig-like_fold"/>
</dbReference>
<dbReference type="InterPro" id="IPR030831">
    <property type="entry name" value="Fuse-rel_SoxYZ"/>
</dbReference>
<name>A0A2W5K848_ANCNO</name>
<organism evidence="4 5">
    <name type="scientific">Ancylobacter novellus</name>
    <name type="common">Thiobacillus novellus</name>
    <dbReference type="NCBI Taxonomy" id="921"/>
    <lineage>
        <taxon>Bacteria</taxon>
        <taxon>Pseudomonadati</taxon>
        <taxon>Pseudomonadota</taxon>
        <taxon>Alphaproteobacteria</taxon>
        <taxon>Hyphomicrobiales</taxon>
        <taxon>Xanthobacteraceae</taxon>
        <taxon>Ancylobacter</taxon>
    </lineage>
</organism>
<dbReference type="Gene3D" id="2.60.40.2470">
    <property type="entry name" value="SoxY domain"/>
    <property type="match status" value="1"/>
</dbReference>
<dbReference type="Pfam" id="PF13501">
    <property type="entry name" value="SoxY"/>
    <property type="match status" value="1"/>
</dbReference>
<sequence length="291" mass="31562">MASRLRAPATAIALAAAFCLSAAPAFAQQAPQSEQGLNTDKTFESFRVDAFGDKPIAADAGFIRMNAPYRAEDAAVVPIDVDVVLPDGDPRTISKVTLVVDENPAPVAATFTIGQNRKEFGVSTRLRVNAYSTVRAVVETSDGKLAMNGRFVKASGGCSAPALKDQDESVARLGQTRFRSIADRNAPEEQTTHFDRAQLMIRHPNYSGLQMNVVDRTYIPAWFVNHVTVRQGDETVFSMDGGISLSEDPMIQFTYRDQPGVKLEMTGTDTEGRQFSAEQQRDAAKANANAL</sequence>
<dbReference type="Proteomes" id="UP000249577">
    <property type="component" value="Unassembled WGS sequence"/>
</dbReference>
<dbReference type="InterPro" id="IPR014880">
    <property type="entry name" value="SoxZ_dom"/>
</dbReference>
<dbReference type="SUPFAM" id="SSF81296">
    <property type="entry name" value="E set domains"/>
    <property type="match status" value="1"/>
</dbReference>
<feature type="domain" description="Ig-like SoxY" evidence="3">
    <location>
        <begin position="49"/>
        <end position="158"/>
    </location>
</feature>
<dbReference type="AlphaFoldDB" id="A0A2W5K848"/>
<evidence type="ECO:0000259" key="2">
    <source>
        <dbReference type="Pfam" id="PF08770"/>
    </source>
</evidence>
<dbReference type="InterPro" id="IPR038162">
    <property type="entry name" value="SoxY_sf"/>
</dbReference>